<feature type="compositionally biased region" description="Pro residues" evidence="1">
    <location>
        <begin position="716"/>
        <end position="730"/>
    </location>
</feature>
<feature type="region of interest" description="Disordered" evidence="1">
    <location>
        <begin position="252"/>
        <end position="282"/>
    </location>
</feature>
<reference evidence="3 4" key="1">
    <citation type="journal article" date="2009" name="Science">
        <title>Green evolution and dynamic adaptations revealed by genomes of the marine picoeukaryotes Micromonas.</title>
        <authorList>
            <person name="Worden A.Z."/>
            <person name="Lee J.H."/>
            <person name="Mock T."/>
            <person name="Rouze P."/>
            <person name="Simmons M.P."/>
            <person name="Aerts A.L."/>
            <person name="Allen A.E."/>
            <person name="Cuvelier M.L."/>
            <person name="Derelle E."/>
            <person name="Everett M.V."/>
            <person name="Foulon E."/>
            <person name="Grimwood J."/>
            <person name="Gundlach H."/>
            <person name="Henrissat B."/>
            <person name="Napoli C."/>
            <person name="McDonald S.M."/>
            <person name="Parker M.S."/>
            <person name="Rombauts S."/>
            <person name="Salamov A."/>
            <person name="Von Dassow P."/>
            <person name="Badger J.H."/>
            <person name="Coutinho P.M."/>
            <person name="Demir E."/>
            <person name="Dubchak I."/>
            <person name="Gentemann C."/>
            <person name="Eikrem W."/>
            <person name="Gready J.E."/>
            <person name="John U."/>
            <person name="Lanier W."/>
            <person name="Lindquist E.A."/>
            <person name="Lucas S."/>
            <person name="Mayer K.F."/>
            <person name="Moreau H."/>
            <person name="Not F."/>
            <person name="Otillar R."/>
            <person name="Panaud O."/>
            <person name="Pangilinan J."/>
            <person name="Paulsen I."/>
            <person name="Piegu B."/>
            <person name="Poliakov A."/>
            <person name="Robbens S."/>
            <person name="Schmutz J."/>
            <person name="Toulza E."/>
            <person name="Wyss T."/>
            <person name="Zelensky A."/>
            <person name="Zhou K."/>
            <person name="Armbrust E.V."/>
            <person name="Bhattacharya D."/>
            <person name="Goodenough U.W."/>
            <person name="Van de Peer Y."/>
            <person name="Grigoriev I.V."/>
        </authorList>
    </citation>
    <scope>NUCLEOTIDE SEQUENCE [LARGE SCALE GENOMIC DNA]</scope>
    <source>
        <strain evidence="3 4">CCMP1545</strain>
    </source>
</reference>
<feature type="compositionally biased region" description="Low complexity" evidence="1">
    <location>
        <begin position="676"/>
        <end position="695"/>
    </location>
</feature>
<name>C1MLT1_MICPC</name>
<dbReference type="KEGG" id="mpp:MICPUCDRAFT_56258"/>
<dbReference type="Proteomes" id="UP000001876">
    <property type="component" value="Unassembled WGS sequence"/>
</dbReference>
<organism evidence="4">
    <name type="scientific">Micromonas pusilla (strain CCMP1545)</name>
    <name type="common">Picoplanktonic green alga</name>
    <dbReference type="NCBI Taxonomy" id="564608"/>
    <lineage>
        <taxon>Eukaryota</taxon>
        <taxon>Viridiplantae</taxon>
        <taxon>Chlorophyta</taxon>
        <taxon>Mamiellophyceae</taxon>
        <taxon>Mamiellales</taxon>
        <taxon>Mamiellaceae</taxon>
        <taxon>Micromonas</taxon>
    </lineage>
</organism>
<dbReference type="AlphaFoldDB" id="C1MLT1"/>
<dbReference type="SUPFAM" id="SSF56112">
    <property type="entry name" value="Protein kinase-like (PK-like)"/>
    <property type="match status" value="1"/>
</dbReference>
<feature type="region of interest" description="Disordered" evidence="1">
    <location>
        <begin position="666"/>
        <end position="730"/>
    </location>
</feature>
<evidence type="ECO:0000259" key="2">
    <source>
        <dbReference type="PROSITE" id="PS50011"/>
    </source>
</evidence>
<feature type="compositionally biased region" description="Low complexity" evidence="1">
    <location>
        <begin position="262"/>
        <end position="272"/>
    </location>
</feature>
<dbReference type="GO" id="GO:0004672">
    <property type="term" value="F:protein kinase activity"/>
    <property type="evidence" value="ECO:0007669"/>
    <property type="project" value="InterPro"/>
</dbReference>
<evidence type="ECO:0000313" key="4">
    <source>
        <dbReference type="Proteomes" id="UP000001876"/>
    </source>
</evidence>
<dbReference type="InterPro" id="IPR011989">
    <property type="entry name" value="ARM-like"/>
</dbReference>
<feature type="compositionally biased region" description="Low complexity" evidence="1">
    <location>
        <begin position="705"/>
        <end position="715"/>
    </location>
</feature>
<dbReference type="InterPro" id="IPR016024">
    <property type="entry name" value="ARM-type_fold"/>
</dbReference>
<dbReference type="InterPro" id="IPR000719">
    <property type="entry name" value="Prot_kinase_dom"/>
</dbReference>
<dbReference type="GO" id="GO:0005524">
    <property type="term" value="F:ATP binding"/>
    <property type="evidence" value="ECO:0007669"/>
    <property type="project" value="InterPro"/>
</dbReference>
<proteinExistence type="predicted"/>
<dbReference type="Gene3D" id="1.25.10.10">
    <property type="entry name" value="Leucine-rich Repeat Variant"/>
    <property type="match status" value="1"/>
</dbReference>
<dbReference type="eggNOG" id="KOG2137">
    <property type="taxonomic scope" value="Eukaryota"/>
</dbReference>
<evidence type="ECO:0000313" key="3">
    <source>
        <dbReference type="EMBL" id="EEH58461.1"/>
    </source>
</evidence>
<dbReference type="Gene3D" id="1.10.510.10">
    <property type="entry name" value="Transferase(Phosphotransferase) domain 1"/>
    <property type="match status" value="1"/>
</dbReference>
<dbReference type="PANTHER" id="PTHR12984:SF6">
    <property type="entry name" value="SCY1-LIKE PROTEIN 2"/>
    <property type="match status" value="1"/>
</dbReference>
<protein>
    <submittedName>
        <fullName evidence="3">Predicted protein</fullName>
    </submittedName>
</protein>
<keyword evidence="4" id="KW-1185">Reference proteome</keyword>
<evidence type="ECO:0000256" key="1">
    <source>
        <dbReference type="SAM" id="MobiDB-lite"/>
    </source>
</evidence>
<feature type="compositionally biased region" description="Gly residues" evidence="1">
    <location>
        <begin position="252"/>
        <end position="261"/>
    </location>
</feature>
<dbReference type="PANTHER" id="PTHR12984">
    <property type="entry name" value="SCY1-RELATED S/T PROTEIN KINASE-LIKE"/>
    <property type="match status" value="1"/>
</dbReference>
<dbReference type="SMART" id="SM00220">
    <property type="entry name" value="S_TKc"/>
    <property type="match status" value="1"/>
</dbReference>
<dbReference type="InterPro" id="IPR011009">
    <property type="entry name" value="Kinase-like_dom_sf"/>
</dbReference>
<dbReference type="GeneID" id="9682715"/>
<sequence length="831" mass="85761">MSSLMQKAKKAMEDAGIKQKLAGALESAKATASGVTTLKCLKEYDLGPVVASGGPGCLFSIQHGDLKKPTKTIALDAPGAKVSVWILDKKSLLEGPLAHAKEDVEELLELVRKDAATMIKMLHPGVIKVVKFEEAKHALALVTERVLGSLTDVIAKGANLRGKTRSPPKTLTDLTLSTTEIKHGTLQLADALTFLHADFGLIHRALSPENAVITSEGNWKISGGFGHAVSVHVVANRDDMFYWPGGYSTGGSGSGRSGGYGSSSSSSYSSSGRHPGEPLPTTPRMAYVAPELVLGKEGSGMNPGCATPAVDIFSLGAIHYELVTGGTRWLGVADASESVSEYRNAFNRAGKGPALKGEDAQAAALVVQYMTAEAPKTRPAASALANAAYFTVDPRMKALRSLDKFIELDVLARAGFLQQLQGQFAMFDERVLRHRVLPPLLVELRTQQLQSMVLPLILTLSARQSPEDFTASTLPALSPVLVEASGDALLAILRAVPTLAGLVTTRETFERTVMGAVVRGMDDVEIRVQEEALKQTAAACAKVTPAAVKKDILPKLQATALNTTAAAVRVNALVTVGKVCEGLGPPEWDSTLSTLHRLLKVDATAATLMCVAGVADRVSAAAGDVLTASRIIPLLSPLMLAPGLNKKQLAVVTKIMRSMIDRVERGRMPTLRDAPAEAARTPSAPSAAPSQTSAGSSGGAVDPFAASTSLATSAPTPTPATRAPPTPVVAPIAPLRPPPASANPVGGSFGFGGAGSAIGGHGGGGAFPPPPPPAANDDLASLFTEPGYVPPPTLGGGAGDGWDVDDDDLFSGLSVSANVPSGGGGGGGSLL</sequence>
<feature type="region of interest" description="Disordered" evidence="1">
    <location>
        <begin position="760"/>
        <end position="831"/>
    </location>
</feature>
<dbReference type="InterPro" id="IPR051177">
    <property type="entry name" value="CIK-Related_Protein"/>
</dbReference>
<dbReference type="OrthoDB" id="79687at2759"/>
<dbReference type="Pfam" id="PF00069">
    <property type="entry name" value="Pkinase"/>
    <property type="match status" value="1"/>
</dbReference>
<dbReference type="PROSITE" id="PS50011">
    <property type="entry name" value="PROTEIN_KINASE_DOM"/>
    <property type="match status" value="1"/>
</dbReference>
<dbReference type="OMA" id="WFVTERV"/>
<dbReference type="RefSeq" id="XP_003056816.1">
    <property type="nucleotide sequence ID" value="XM_003056770.1"/>
</dbReference>
<feature type="compositionally biased region" description="Gly residues" evidence="1">
    <location>
        <begin position="821"/>
        <end position="831"/>
    </location>
</feature>
<gene>
    <name evidence="3" type="ORF">MICPUCDRAFT_56258</name>
</gene>
<dbReference type="EMBL" id="GG663737">
    <property type="protein sequence ID" value="EEH58461.1"/>
    <property type="molecule type" value="Genomic_DNA"/>
</dbReference>
<accession>C1MLT1</accession>
<feature type="domain" description="Protein kinase" evidence="2">
    <location>
        <begin position="44"/>
        <end position="390"/>
    </location>
</feature>
<dbReference type="SUPFAM" id="SSF48371">
    <property type="entry name" value="ARM repeat"/>
    <property type="match status" value="1"/>
</dbReference>